<reference evidence="1 2" key="1">
    <citation type="submission" date="2016-08" db="EMBL/GenBank/DDBJ databases">
        <title>Whole genome shotgun sequence of Pichia membranifaciens KS47-1.</title>
        <authorList>
            <person name="Konishi M."/>
            <person name="Ishida M."/>
            <person name="Arakawa T."/>
            <person name="Kato Y."/>
            <person name="Horiuchi J."/>
        </authorList>
    </citation>
    <scope>NUCLEOTIDE SEQUENCE [LARGE SCALE GENOMIC DNA]</scope>
    <source>
        <strain evidence="1 2">KS47-1</strain>
    </source>
</reference>
<proteinExistence type="predicted"/>
<dbReference type="EMBL" id="BDGI01000066">
    <property type="protein sequence ID" value="GAV28338.1"/>
    <property type="molecule type" value="Genomic_DNA"/>
</dbReference>
<gene>
    <name evidence="1" type="ORF">PMKS-001809</name>
</gene>
<accession>A0A1Q2YFP9</accession>
<name>A0A1Q2YFP9_9ASCO</name>
<protein>
    <recommendedName>
        <fullName evidence="3">Thioesterase domain-containing protein</fullName>
    </recommendedName>
</protein>
<keyword evidence="2" id="KW-1185">Reference proteome</keyword>
<comment type="caution">
    <text evidence="1">The sequence shown here is derived from an EMBL/GenBank/DDBJ whole genome shotgun (WGS) entry which is preliminary data.</text>
</comment>
<organism evidence="1 2">
    <name type="scientific">Pichia membranifaciens</name>
    <dbReference type="NCBI Taxonomy" id="4926"/>
    <lineage>
        <taxon>Eukaryota</taxon>
        <taxon>Fungi</taxon>
        <taxon>Dikarya</taxon>
        <taxon>Ascomycota</taxon>
        <taxon>Saccharomycotina</taxon>
        <taxon>Pichiomycetes</taxon>
        <taxon>Pichiales</taxon>
        <taxon>Pichiaceae</taxon>
        <taxon>Pichia</taxon>
    </lineage>
</organism>
<evidence type="ECO:0008006" key="3">
    <source>
        <dbReference type="Google" id="ProtNLM"/>
    </source>
</evidence>
<dbReference type="Proteomes" id="UP000186136">
    <property type="component" value="Unassembled WGS sequence"/>
</dbReference>
<dbReference type="OrthoDB" id="3997159at2759"/>
<evidence type="ECO:0000313" key="1">
    <source>
        <dbReference type="EMBL" id="GAV28338.1"/>
    </source>
</evidence>
<dbReference type="AlphaFoldDB" id="A0A1Q2YFP9"/>
<evidence type="ECO:0000313" key="2">
    <source>
        <dbReference type="Proteomes" id="UP000186136"/>
    </source>
</evidence>
<sequence length="231" mass="25156">MLVAGHLLHSDGGYYAQDSYQGSGSAASAATAAKANIQMLPIVASLRSNPDFKEVNLLNNQVVTPTTNSSFEDSLMLPSKPLEFSNGFTGEKVAVVTLPETTRRHSGWYGFGRRSGHRRGGQSDRLVMLMDEYMKLNAAQILDVPQSAVYTAALNVDFRSQVNPHDRNIIIKATAGKDASKEDGPLTIFGSIMTTDGQLISKLQGSFTADSNKAPPAGKNVYHFRKWMWTD</sequence>